<dbReference type="Pfam" id="PF00140">
    <property type="entry name" value="Sigma70_r1_2"/>
    <property type="match status" value="1"/>
</dbReference>
<feature type="domain" description="RNA polymerase sigma-70 region 4" evidence="8">
    <location>
        <begin position="248"/>
        <end position="301"/>
    </location>
</feature>
<dbReference type="NCBIfam" id="TIGR02937">
    <property type="entry name" value="sigma70-ECF"/>
    <property type="match status" value="1"/>
</dbReference>
<dbReference type="InterPro" id="IPR000943">
    <property type="entry name" value="RNA_pol_sigma70"/>
</dbReference>
<dbReference type="CDD" id="cd06171">
    <property type="entry name" value="Sigma70_r4"/>
    <property type="match status" value="1"/>
</dbReference>
<dbReference type="Gene3D" id="1.20.120.1810">
    <property type="match status" value="1"/>
</dbReference>
<sequence length="313" mass="36208">MYSSTEQEFLKKYLKKISKIPLLSPEEEKQLAKKAKEGDKEALKKLVESNLRFVVSVARQYTGYGVPLSELIAAGNLGLLEAARRFDPDKGVRFISYAVWWIRQAIMQAIAQHTGAVKLPVKHLNLVNRISHVYAELLKELGEEPPPQLIAERLNRELVEKELEKELNRKPTEEEIKKALEKKKKKGEYITPEEIAEITGLTREALSLDKPIGDEEDTHFIDFLSFHGTEDVERKIIEESLRKEIKKLLDQLPEKERKVIELRFGLGGEEPKTLREIGEILGISRERTRQLENRALRKLRQLAMKRHLKEYLS</sequence>
<dbReference type="Pfam" id="PF04539">
    <property type="entry name" value="Sigma70_r3"/>
    <property type="match status" value="1"/>
</dbReference>
<dbReference type="InterPro" id="IPR013324">
    <property type="entry name" value="RNA_pol_sigma_r3/r4-like"/>
</dbReference>
<dbReference type="InterPro" id="IPR007624">
    <property type="entry name" value="RNA_pol_sigma70_r3"/>
</dbReference>
<evidence type="ECO:0000256" key="1">
    <source>
        <dbReference type="ARBA" id="ARBA00023015"/>
    </source>
</evidence>
<keyword evidence="4" id="KW-0804">Transcription</keyword>
<feature type="domain" description="RNA polymerase sigma-70 region 1.2" evidence="5">
    <location>
        <begin position="10"/>
        <end position="41"/>
    </location>
</feature>
<dbReference type="Gene3D" id="1.10.10.10">
    <property type="entry name" value="Winged helix-like DNA-binding domain superfamily/Winged helix DNA-binding domain"/>
    <property type="match status" value="2"/>
</dbReference>
<dbReference type="InterPro" id="IPR050239">
    <property type="entry name" value="Sigma-70_RNA_pol_init_factors"/>
</dbReference>
<accession>A0A9D0YNY6</accession>
<dbReference type="PANTHER" id="PTHR30603:SF47">
    <property type="entry name" value="RNA POLYMERASE SIGMA FACTOR SIGD, CHLOROPLASTIC"/>
    <property type="match status" value="1"/>
</dbReference>
<gene>
    <name evidence="9" type="ORF">EYH37_00235</name>
</gene>
<feature type="domain" description="RNA polymerase sigma-70 region 3" evidence="6">
    <location>
        <begin position="159"/>
        <end position="224"/>
    </location>
</feature>
<keyword evidence="3" id="KW-0238">DNA-binding</keyword>
<evidence type="ECO:0000256" key="2">
    <source>
        <dbReference type="ARBA" id="ARBA00023082"/>
    </source>
</evidence>
<dbReference type="Pfam" id="PF04542">
    <property type="entry name" value="Sigma70_r2"/>
    <property type="match status" value="1"/>
</dbReference>
<evidence type="ECO:0000313" key="9">
    <source>
        <dbReference type="EMBL" id="HIP97787.1"/>
    </source>
</evidence>
<dbReference type="GO" id="GO:0006352">
    <property type="term" value="P:DNA-templated transcription initiation"/>
    <property type="evidence" value="ECO:0007669"/>
    <property type="project" value="InterPro"/>
</dbReference>
<dbReference type="PRINTS" id="PR00046">
    <property type="entry name" value="SIGMA70FCT"/>
</dbReference>
<reference evidence="9" key="1">
    <citation type="journal article" date="2020" name="ISME J.">
        <title>Gammaproteobacteria mediating utilization of methyl-, sulfur- and petroleum organic compounds in deep ocean hydrothermal plumes.</title>
        <authorList>
            <person name="Zhou Z."/>
            <person name="Liu Y."/>
            <person name="Pan J."/>
            <person name="Cron B.R."/>
            <person name="Toner B.M."/>
            <person name="Anantharaman K."/>
            <person name="Breier J.A."/>
            <person name="Dick G.J."/>
            <person name="Li M."/>
        </authorList>
    </citation>
    <scope>NUCLEOTIDE SEQUENCE</scope>
    <source>
        <strain evidence="9">SZUA-1501</strain>
    </source>
</reference>
<feature type="domain" description="RNA polymerase sigma-70 region 2" evidence="7">
    <location>
        <begin position="46"/>
        <end position="113"/>
    </location>
</feature>
<name>A0A9D0YNY6_AQUAO</name>
<dbReference type="GO" id="GO:0016987">
    <property type="term" value="F:sigma factor activity"/>
    <property type="evidence" value="ECO:0007669"/>
    <property type="project" value="UniProtKB-KW"/>
</dbReference>
<dbReference type="InterPro" id="IPR007630">
    <property type="entry name" value="RNA_pol_sigma70_r4"/>
</dbReference>
<dbReference type="SUPFAM" id="SSF88659">
    <property type="entry name" value="Sigma3 and sigma4 domains of RNA polymerase sigma factors"/>
    <property type="match status" value="3"/>
</dbReference>
<evidence type="ECO:0000259" key="6">
    <source>
        <dbReference type="Pfam" id="PF04539"/>
    </source>
</evidence>
<keyword evidence="2" id="KW-0731">Sigma factor</keyword>
<dbReference type="InterPro" id="IPR007627">
    <property type="entry name" value="RNA_pol_sigma70_r2"/>
</dbReference>
<evidence type="ECO:0000256" key="4">
    <source>
        <dbReference type="ARBA" id="ARBA00023163"/>
    </source>
</evidence>
<dbReference type="AlphaFoldDB" id="A0A9D0YNY6"/>
<dbReference type="PANTHER" id="PTHR30603">
    <property type="entry name" value="RNA POLYMERASE SIGMA FACTOR RPO"/>
    <property type="match status" value="1"/>
</dbReference>
<dbReference type="EMBL" id="DQVE01000002">
    <property type="protein sequence ID" value="HIP97787.1"/>
    <property type="molecule type" value="Genomic_DNA"/>
</dbReference>
<keyword evidence="1" id="KW-0805">Transcription regulation</keyword>
<protein>
    <submittedName>
        <fullName evidence="9">RNA polymerase sigma factor RpoD/SigA</fullName>
    </submittedName>
</protein>
<comment type="caution">
    <text evidence="9">The sequence shown here is derived from an EMBL/GenBank/DDBJ whole genome shotgun (WGS) entry which is preliminary data.</text>
</comment>
<dbReference type="InterPro" id="IPR009042">
    <property type="entry name" value="RNA_pol_sigma70_r1_2"/>
</dbReference>
<evidence type="ECO:0000256" key="3">
    <source>
        <dbReference type="ARBA" id="ARBA00023125"/>
    </source>
</evidence>
<proteinExistence type="predicted"/>
<dbReference type="InterPro" id="IPR014284">
    <property type="entry name" value="RNA_pol_sigma-70_dom"/>
</dbReference>
<evidence type="ECO:0000259" key="7">
    <source>
        <dbReference type="Pfam" id="PF04542"/>
    </source>
</evidence>
<evidence type="ECO:0000313" key="10">
    <source>
        <dbReference type="Proteomes" id="UP000606463"/>
    </source>
</evidence>
<organism evidence="9 10">
    <name type="scientific">Aquifex aeolicus</name>
    <dbReference type="NCBI Taxonomy" id="63363"/>
    <lineage>
        <taxon>Bacteria</taxon>
        <taxon>Pseudomonadati</taxon>
        <taxon>Aquificota</taxon>
        <taxon>Aquificia</taxon>
        <taxon>Aquificales</taxon>
        <taxon>Aquificaceae</taxon>
        <taxon>Aquifex</taxon>
    </lineage>
</organism>
<dbReference type="GO" id="GO:0003677">
    <property type="term" value="F:DNA binding"/>
    <property type="evidence" value="ECO:0007669"/>
    <property type="project" value="UniProtKB-KW"/>
</dbReference>
<dbReference type="Proteomes" id="UP000606463">
    <property type="component" value="Unassembled WGS sequence"/>
</dbReference>
<dbReference type="Pfam" id="PF04545">
    <property type="entry name" value="Sigma70_r4"/>
    <property type="match status" value="1"/>
</dbReference>
<dbReference type="InterPro" id="IPR036388">
    <property type="entry name" value="WH-like_DNA-bd_sf"/>
</dbReference>
<dbReference type="SUPFAM" id="SSF88946">
    <property type="entry name" value="Sigma2 domain of RNA polymerase sigma factors"/>
    <property type="match status" value="1"/>
</dbReference>
<dbReference type="InterPro" id="IPR013325">
    <property type="entry name" value="RNA_pol_sigma_r2"/>
</dbReference>
<evidence type="ECO:0000259" key="5">
    <source>
        <dbReference type="Pfam" id="PF00140"/>
    </source>
</evidence>
<evidence type="ECO:0000259" key="8">
    <source>
        <dbReference type="Pfam" id="PF04545"/>
    </source>
</evidence>